<sequence>MDEFDNAIKAYLASANRPVDEAEQGIHYPHMEPFQSPDLQQKSFHIVPDIEKDMLDDADLGNTEPEVHRVRRHKDGTLVVNRVGNPTEEKNFVEKM</sequence>
<evidence type="ECO:0000313" key="1">
    <source>
        <dbReference type="EMBL" id="OJJ45672.1"/>
    </source>
</evidence>
<protein>
    <submittedName>
        <fullName evidence="1">Uncharacterized protein</fullName>
    </submittedName>
</protein>
<reference evidence="2" key="1">
    <citation type="journal article" date="2017" name="Genome Biol.">
        <title>Comparative genomics reveals high biological diversity and specific adaptations in the industrially and medically important fungal genus Aspergillus.</title>
        <authorList>
            <person name="de Vries R.P."/>
            <person name="Riley R."/>
            <person name="Wiebenga A."/>
            <person name="Aguilar-Osorio G."/>
            <person name="Amillis S."/>
            <person name="Uchima C.A."/>
            <person name="Anderluh G."/>
            <person name="Asadollahi M."/>
            <person name="Askin M."/>
            <person name="Barry K."/>
            <person name="Battaglia E."/>
            <person name="Bayram O."/>
            <person name="Benocci T."/>
            <person name="Braus-Stromeyer S.A."/>
            <person name="Caldana C."/>
            <person name="Canovas D."/>
            <person name="Cerqueira G.C."/>
            <person name="Chen F."/>
            <person name="Chen W."/>
            <person name="Choi C."/>
            <person name="Clum A."/>
            <person name="Dos Santos R.A."/>
            <person name="Damasio A.R."/>
            <person name="Diallinas G."/>
            <person name="Emri T."/>
            <person name="Fekete E."/>
            <person name="Flipphi M."/>
            <person name="Freyberg S."/>
            <person name="Gallo A."/>
            <person name="Gournas C."/>
            <person name="Habgood R."/>
            <person name="Hainaut M."/>
            <person name="Harispe M.L."/>
            <person name="Henrissat B."/>
            <person name="Hilden K.S."/>
            <person name="Hope R."/>
            <person name="Hossain A."/>
            <person name="Karabika E."/>
            <person name="Karaffa L."/>
            <person name="Karanyi Z."/>
            <person name="Krasevec N."/>
            <person name="Kuo A."/>
            <person name="Kusch H."/>
            <person name="LaButti K."/>
            <person name="Lagendijk E.L."/>
            <person name="Lapidus A."/>
            <person name="Levasseur A."/>
            <person name="Lindquist E."/>
            <person name="Lipzen A."/>
            <person name="Logrieco A.F."/>
            <person name="MacCabe A."/>
            <person name="Maekelae M.R."/>
            <person name="Malavazi I."/>
            <person name="Melin P."/>
            <person name="Meyer V."/>
            <person name="Mielnichuk N."/>
            <person name="Miskei M."/>
            <person name="Molnar A.P."/>
            <person name="Mule G."/>
            <person name="Ngan C.Y."/>
            <person name="Orejas M."/>
            <person name="Orosz E."/>
            <person name="Ouedraogo J.P."/>
            <person name="Overkamp K.M."/>
            <person name="Park H.-S."/>
            <person name="Perrone G."/>
            <person name="Piumi F."/>
            <person name="Punt P.J."/>
            <person name="Ram A.F."/>
            <person name="Ramon A."/>
            <person name="Rauscher S."/>
            <person name="Record E."/>
            <person name="Riano-Pachon D.M."/>
            <person name="Robert V."/>
            <person name="Roehrig J."/>
            <person name="Ruller R."/>
            <person name="Salamov A."/>
            <person name="Salih N.S."/>
            <person name="Samson R.A."/>
            <person name="Sandor E."/>
            <person name="Sanguinetti M."/>
            <person name="Schuetze T."/>
            <person name="Sepcic K."/>
            <person name="Shelest E."/>
            <person name="Sherlock G."/>
            <person name="Sophianopoulou V."/>
            <person name="Squina F.M."/>
            <person name="Sun H."/>
            <person name="Susca A."/>
            <person name="Todd R.B."/>
            <person name="Tsang A."/>
            <person name="Unkles S.E."/>
            <person name="van de Wiele N."/>
            <person name="van Rossen-Uffink D."/>
            <person name="Oliveira J.V."/>
            <person name="Vesth T.C."/>
            <person name="Visser J."/>
            <person name="Yu J.-H."/>
            <person name="Zhou M."/>
            <person name="Andersen M.R."/>
            <person name="Archer D.B."/>
            <person name="Baker S.E."/>
            <person name="Benoit I."/>
            <person name="Brakhage A.A."/>
            <person name="Braus G.H."/>
            <person name="Fischer R."/>
            <person name="Frisvad J.C."/>
            <person name="Goldman G.H."/>
            <person name="Houbraken J."/>
            <person name="Oakley B."/>
            <person name="Pocsi I."/>
            <person name="Scazzocchio C."/>
            <person name="Seiboth B."/>
            <person name="vanKuyk P.A."/>
            <person name="Wortman J."/>
            <person name="Dyer P.S."/>
            <person name="Grigoriev I.V."/>
        </authorList>
    </citation>
    <scope>NUCLEOTIDE SEQUENCE [LARGE SCALE GENOMIC DNA]</scope>
    <source>
        <strain evidence="2">CBS 506.65</strain>
    </source>
</reference>
<organism evidence="1 2">
    <name type="scientific">Penicilliopsis zonata CBS 506.65</name>
    <dbReference type="NCBI Taxonomy" id="1073090"/>
    <lineage>
        <taxon>Eukaryota</taxon>
        <taxon>Fungi</taxon>
        <taxon>Dikarya</taxon>
        <taxon>Ascomycota</taxon>
        <taxon>Pezizomycotina</taxon>
        <taxon>Eurotiomycetes</taxon>
        <taxon>Eurotiomycetidae</taxon>
        <taxon>Eurotiales</taxon>
        <taxon>Aspergillaceae</taxon>
        <taxon>Penicilliopsis</taxon>
    </lineage>
</organism>
<dbReference type="EMBL" id="KV878344">
    <property type="protein sequence ID" value="OJJ45672.1"/>
    <property type="molecule type" value="Genomic_DNA"/>
</dbReference>
<name>A0A1L9SEU0_9EURO</name>
<gene>
    <name evidence="1" type="ORF">ASPZODRAFT_17124</name>
</gene>
<dbReference type="AlphaFoldDB" id="A0A1L9SEU0"/>
<proteinExistence type="predicted"/>
<dbReference type="VEuPathDB" id="FungiDB:ASPZODRAFT_17124"/>
<accession>A0A1L9SEU0</accession>
<dbReference type="RefSeq" id="XP_022580182.1">
    <property type="nucleotide sequence ID" value="XM_022726956.1"/>
</dbReference>
<dbReference type="Proteomes" id="UP000184188">
    <property type="component" value="Unassembled WGS sequence"/>
</dbReference>
<keyword evidence="2" id="KW-1185">Reference proteome</keyword>
<evidence type="ECO:0000313" key="2">
    <source>
        <dbReference type="Proteomes" id="UP000184188"/>
    </source>
</evidence>
<dbReference type="GeneID" id="34613420"/>
<dbReference type="OrthoDB" id="3943221at2759"/>